<dbReference type="Pfam" id="PF13873">
    <property type="entry name" value="Myb_DNA-bind_5"/>
    <property type="match status" value="1"/>
</dbReference>
<dbReference type="AlphaFoldDB" id="A0AA35PR47"/>
<evidence type="ECO:0000313" key="5">
    <source>
        <dbReference type="Proteomes" id="UP001178461"/>
    </source>
</evidence>
<reference evidence="4" key="1">
    <citation type="submission" date="2022-12" db="EMBL/GenBank/DDBJ databases">
        <authorList>
            <person name="Alioto T."/>
            <person name="Alioto T."/>
            <person name="Gomez Garrido J."/>
        </authorList>
    </citation>
    <scope>NUCLEOTIDE SEQUENCE</scope>
</reference>
<proteinExistence type="predicted"/>
<accession>A0AA35PR47</accession>
<dbReference type="EMBL" id="OX395143">
    <property type="protein sequence ID" value="CAI5797394.1"/>
    <property type="molecule type" value="Genomic_DNA"/>
</dbReference>
<sequence length="423" mass="46953">MRVWLYTQHTDTQRPLFFALERVMRTKETREPRNPASRGGGANMATAKAKRIKFSDEEKFLILEGFALRKDILIPKSGRYSNTAACQRAWEEIAAAVNSLNPLIQRTPQEILKKWKNMVVDARKGLSVEKHPLLQRQPRERLFRDIVALLNKTDPTLPRPLLYGPDLRAESPGSPRGDASPTIHAEVLSGSPCLSYLRSDSYYRQPCRIEAPGNPKANGGSPQADLARQNFASLSQSGDDIERRAEGTRERGGKTSAEPCKGVSLSYVHHSDQPHCAQIPRMLLPQRGESGRSSVSRMPEPSTCPSEFPLSCKLECPLSPQQECPCLGTTCSPLIQSSGIASFGAKGTPSALDDHAEALNPSQKGCSTSTRGPSRELLERQSQLQTEVLELQKETLQLQKEKILLEKEKLLLEILKLRRDLGT</sequence>
<evidence type="ECO:0000259" key="3">
    <source>
        <dbReference type="Pfam" id="PF13873"/>
    </source>
</evidence>
<dbReference type="InterPro" id="IPR028002">
    <property type="entry name" value="Myb_DNA-bind_5"/>
</dbReference>
<keyword evidence="1" id="KW-0175">Coiled coil</keyword>
<evidence type="ECO:0000256" key="2">
    <source>
        <dbReference type="SAM" id="MobiDB-lite"/>
    </source>
</evidence>
<evidence type="ECO:0000256" key="1">
    <source>
        <dbReference type="SAM" id="Coils"/>
    </source>
</evidence>
<keyword evidence="5" id="KW-1185">Reference proteome</keyword>
<organism evidence="4 5">
    <name type="scientific">Podarcis lilfordi</name>
    <name type="common">Lilford's wall lizard</name>
    <dbReference type="NCBI Taxonomy" id="74358"/>
    <lineage>
        <taxon>Eukaryota</taxon>
        <taxon>Metazoa</taxon>
        <taxon>Chordata</taxon>
        <taxon>Craniata</taxon>
        <taxon>Vertebrata</taxon>
        <taxon>Euteleostomi</taxon>
        <taxon>Lepidosauria</taxon>
        <taxon>Squamata</taxon>
        <taxon>Bifurcata</taxon>
        <taxon>Unidentata</taxon>
        <taxon>Episquamata</taxon>
        <taxon>Laterata</taxon>
        <taxon>Lacertibaenia</taxon>
        <taxon>Lacertidae</taxon>
        <taxon>Podarcis</taxon>
    </lineage>
</organism>
<feature type="compositionally biased region" description="Basic and acidic residues" evidence="2">
    <location>
        <begin position="240"/>
        <end position="253"/>
    </location>
</feature>
<feature type="coiled-coil region" evidence="1">
    <location>
        <begin position="374"/>
        <end position="420"/>
    </location>
</feature>
<feature type="compositionally biased region" description="Polar residues" evidence="2">
    <location>
        <begin position="360"/>
        <end position="372"/>
    </location>
</feature>
<feature type="region of interest" description="Disordered" evidence="2">
    <location>
        <begin position="354"/>
        <end position="374"/>
    </location>
</feature>
<name>A0AA35PR47_9SAUR</name>
<feature type="domain" description="Myb/SANT-like DNA-binding" evidence="3">
    <location>
        <begin position="53"/>
        <end position="124"/>
    </location>
</feature>
<feature type="region of interest" description="Disordered" evidence="2">
    <location>
        <begin position="233"/>
        <end position="258"/>
    </location>
</feature>
<protein>
    <recommendedName>
        <fullName evidence="3">Myb/SANT-like DNA-binding domain-containing protein</fullName>
    </recommendedName>
</protein>
<evidence type="ECO:0000313" key="4">
    <source>
        <dbReference type="EMBL" id="CAI5797394.1"/>
    </source>
</evidence>
<gene>
    <name evidence="4" type="ORF">PODLI_1B018281</name>
</gene>
<feature type="region of interest" description="Disordered" evidence="2">
    <location>
        <begin position="160"/>
        <end position="183"/>
    </location>
</feature>
<dbReference type="Proteomes" id="UP001178461">
    <property type="component" value="Chromosome 16"/>
</dbReference>